<dbReference type="EMBL" id="JACIDT010000009">
    <property type="protein sequence ID" value="MBB3926927.1"/>
    <property type="molecule type" value="Genomic_DNA"/>
</dbReference>
<dbReference type="CDD" id="cd01152">
    <property type="entry name" value="ACAD_fadE6_17_26"/>
    <property type="match status" value="1"/>
</dbReference>
<dbReference type="Pfam" id="PF00441">
    <property type="entry name" value="Acyl-CoA_dh_1"/>
    <property type="match status" value="1"/>
</dbReference>
<dbReference type="InterPro" id="IPR006091">
    <property type="entry name" value="Acyl-CoA_Oxase/DH_mid-dom"/>
</dbReference>
<protein>
    <submittedName>
        <fullName evidence="10">Alkylation response protein AidB-like acyl-CoA dehydrogenase</fullName>
    </submittedName>
</protein>
<feature type="domain" description="Acyl-CoA dehydrogenase/oxidase C-terminal" evidence="7">
    <location>
        <begin position="231"/>
        <end position="378"/>
    </location>
</feature>
<dbReference type="InterPro" id="IPR009100">
    <property type="entry name" value="AcylCoA_DH/oxidase_NM_dom_sf"/>
</dbReference>
<dbReference type="GO" id="GO:0050660">
    <property type="term" value="F:flavin adenine dinucleotide binding"/>
    <property type="evidence" value="ECO:0007669"/>
    <property type="project" value="InterPro"/>
</dbReference>
<dbReference type="InterPro" id="IPR046373">
    <property type="entry name" value="Acyl-CoA_Oxase/DH_mid-dom_sf"/>
</dbReference>
<evidence type="ECO:0000313" key="11">
    <source>
        <dbReference type="Proteomes" id="UP000571950"/>
    </source>
</evidence>
<sequence>MMDLSYTPEQQAFRAEVRDWLARHVPAEPLEHFDATRAGFEAHRQWENTLKSGDWGMVTWPVEYGGRGLDLIQWLIFEEEYYRAGAPGRVNQNGIFLLGPTLIEFGTHEQKQRFLPPMASGEEIWAQAWSEPQAGSDLAGVRATATRDGDDYILNGHKIWSSRAVFADWAFGLFRAPGSERHKGMSLIFFPLDAPGVTVNPIRKINGHVGFAEIFLENVRVPAFNRLGDEGQGWHICMATAGFERGLMLRSPARYQVAAAKLAALWQERKADADPMLEAEVIRAHMNAEAYALSIYQTASRLMAGAKIGPEASTNKIFWSELDIHLHRTALSILGPEAELLPPPGAQDWLDDYIFALAGPIYAGSNEIQRNIIAERMLGLPR</sequence>
<keyword evidence="5 6" id="KW-0560">Oxidoreductase</keyword>
<dbReference type="AlphaFoldDB" id="A0A7W6BKW0"/>
<accession>A0A7W6BKW0</accession>
<evidence type="ECO:0000256" key="4">
    <source>
        <dbReference type="ARBA" id="ARBA00022827"/>
    </source>
</evidence>
<dbReference type="PANTHER" id="PTHR43292">
    <property type="entry name" value="ACYL-COA DEHYDROGENASE"/>
    <property type="match status" value="1"/>
</dbReference>
<feature type="domain" description="Acyl-CoA oxidase/dehydrogenase middle" evidence="8">
    <location>
        <begin position="126"/>
        <end position="219"/>
    </location>
</feature>
<dbReference type="GO" id="GO:0016627">
    <property type="term" value="F:oxidoreductase activity, acting on the CH-CH group of donors"/>
    <property type="evidence" value="ECO:0007669"/>
    <property type="project" value="InterPro"/>
</dbReference>
<evidence type="ECO:0000259" key="9">
    <source>
        <dbReference type="Pfam" id="PF02771"/>
    </source>
</evidence>
<name>A0A7W6BKW0_9SPHN</name>
<dbReference type="PANTHER" id="PTHR43292:SF3">
    <property type="entry name" value="ACYL-COA DEHYDROGENASE FADE29"/>
    <property type="match status" value="1"/>
</dbReference>
<comment type="caution">
    <text evidence="10">The sequence shown here is derived from an EMBL/GenBank/DDBJ whole genome shotgun (WGS) entry which is preliminary data.</text>
</comment>
<keyword evidence="4 6" id="KW-0274">FAD</keyword>
<proteinExistence type="inferred from homology"/>
<dbReference type="Pfam" id="PF02771">
    <property type="entry name" value="Acyl-CoA_dh_N"/>
    <property type="match status" value="1"/>
</dbReference>
<dbReference type="Gene3D" id="2.40.110.10">
    <property type="entry name" value="Butyryl-CoA Dehydrogenase, subunit A, domain 2"/>
    <property type="match status" value="1"/>
</dbReference>
<evidence type="ECO:0000313" key="10">
    <source>
        <dbReference type="EMBL" id="MBB3926927.1"/>
    </source>
</evidence>
<dbReference type="SUPFAM" id="SSF47203">
    <property type="entry name" value="Acyl-CoA dehydrogenase C-terminal domain-like"/>
    <property type="match status" value="1"/>
</dbReference>
<evidence type="ECO:0000256" key="1">
    <source>
        <dbReference type="ARBA" id="ARBA00001974"/>
    </source>
</evidence>
<dbReference type="Gene3D" id="1.20.140.10">
    <property type="entry name" value="Butyryl-CoA Dehydrogenase, subunit A, domain 3"/>
    <property type="match status" value="1"/>
</dbReference>
<dbReference type="SUPFAM" id="SSF56645">
    <property type="entry name" value="Acyl-CoA dehydrogenase NM domain-like"/>
    <property type="match status" value="1"/>
</dbReference>
<dbReference type="InterPro" id="IPR009075">
    <property type="entry name" value="AcylCo_DH/oxidase_C"/>
</dbReference>
<evidence type="ECO:0000256" key="6">
    <source>
        <dbReference type="RuleBase" id="RU362125"/>
    </source>
</evidence>
<dbReference type="Proteomes" id="UP000571950">
    <property type="component" value="Unassembled WGS sequence"/>
</dbReference>
<dbReference type="InterPro" id="IPR036250">
    <property type="entry name" value="AcylCo_DH-like_C"/>
</dbReference>
<dbReference type="Gene3D" id="1.10.540.10">
    <property type="entry name" value="Acyl-CoA dehydrogenase/oxidase, N-terminal domain"/>
    <property type="match status" value="1"/>
</dbReference>
<evidence type="ECO:0000259" key="8">
    <source>
        <dbReference type="Pfam" id="PF02770"/>
    </source>
</evidence>
<evidence type="ECO:0000256" key="5">
    <source>
        <dbReference type="ARBA" id="ARBA00023002"/>
    </source>
</evidence>
<organism evidence="10 11">
    <name type="scientific">Sphingobium jiangsuense</name>
    <dbReference type="NCBI Taxonomy" id="870476"/>
    <lineage>
        <taxon>Bacteria</taxon>
        <taxon>Pseudomonadati</taxon>
        <taxon>Pseudomonadota</taxon>
        <taxon>Alphaproteobacteria</taxon>
        <taxon>Sphingomonadales</taxon>
        <taxon>Sphingomonadaceae</taxon>
        <taxon>Sphingobium</taxon>
    </lineage>
</organism>
<dbReference type="InterPro" id="IPR037069">
    <property type="entry name" value="AcylCoA_DH/ox_N_sf"/>
</dbReference>
<evidence type="ECO:0000259" key="7">
    <source>
        <dbReference type="Pfam" id="PF00441"/>
    </source>
</evidence>
<dbReference type="InterPro" id="IPR052161">
    <property type="entry name" value="Mycobact_Acyl-CoA_DH"/>
</dbReference>
<evidence type="ECO:0000256" key="3">
    <source>
        <dbReference type="ARBA" id="ARBA00022630"/>
    </source>
</evidence>
<dbReference type="Pfam" id="PF02770">
    <property type="entry name" value="Acyl-CoA_dh_M"/>
    <property type="match status" value="1"/>
</dbReference>
<keyword evidence="3 6" id="KW-0285">Flavoprotein</keyword>
<dbReference type="InterPro" id="IPR013786">
    <property type="entry name" value="AcylCoA_DH/ox_N"/>
</dbReference>
<comment type="cofactor">
    <cofactor evidence="1 6">
        <name>FAD</name>
        <dbReference type="ChEBI" id="CHEBI:57692"/>
    </cofactor>
</comment>
<comment type="similarity">
    <text evidence="2 6">Belongs to the acyl-CoA dehydrogenase family.</text>
</comment>
<reference evidence="10 11" key="1">
    <citation type="submission" date="2020-08" db="EMBL/GenBank/DDBJ databases">
        <title>Genomic Encyclopedia of Type Strains, Phase IV (KMG-IV): sequencing the most valuable type-strain genomes for metagenomic binning, comparative biology and taxonomic classification.</title>
        <authorList>
            <person name="Goeker M."/>
        </authorList>
    </citation>
    <scope>NUCLEOTIDE SEQUENCE [LARGE SCALE GENOMIC DNA]</scope>
    <source>
        <strain evidence="10 11">DSM 26189</strain>
    </source>
</reference>
<feature type="domain" description="Acyl-CoA dehydrogenase/oxidase N-terminal" evidence="9">
    <location>
        <begin position="7"/>
        <end position="122"/>
    </location>
</feature>
<keyword evidence="11" id="KW-1185">Reference proteome</keyword>
<dbReference type="GO" id="GO:0005886">
    <property type="term" value="C:plasma membrane"/>
    <property type="evidence" value="ECO:0007669"/>
    <property type="project" value="TreeGrafter"/>
</dbReference>
<evidence type="ECO:0000256" key="2">
    <source>
        <dbReference type="ARBA" id="ARBA00009347"/>
    </source>
</evidence>
<gene>
    <name evidence="10" type="ORF">GGR43_002650</name>
</gene>